<dbReference type="Proteomes" id="UP000012073">
    <property type="component" value="Unassembled WGS sequence"/>
</dbReference>
<accession>R7QCE1</accession>
<proteinExistence type="predicted"/>
<sequence>MSTPQYRSAPYACKSNAAPISPNAKPVTKFSFPTKGTREGKASAKIASCPPMRIHECNVRTLDKCARILPNSGTDAAPVLARGCTIESRVRSSAKAISRLRRCARISTPTSSRSSSLERQRTCRRDRPVASKSPMYVPWPVRCRKSGMEDGALRVRESALGEEGLRPRLRREGARESTGEVAVV</sequence>
<keyword evidence="3" id="KW-1185">Reference proteome</keyword>
<evidence type="ECO:0000313" key="2">
    <source>
        <dbReference type="EMBL" id="CDF35443.1"/>
    </source>
</evidence>
<dbReference type="EMBL" id="HG001730">
    <property type="protein sequence ID" value="CDF35443.1"/>
    <property type="molecule type" value="Genomic_DNA"/>
</dbReference>
<gene>
    <name evidence="2" type="ORF">CHC_T00003956001</name>
</gene>
<dbReference type="Gramene" id="CDF35443">
    <property type="protein sequence ID" value="CDF35443"/>
    <property type="gene ID" value="CHC_T00003956001"/>
</dbReference>
<organism evidence="2 3">
    <name type="scientific">Chondrus crispus</name>
    <name type="common">Carrageen Irish moss</name>
    <name type="synonym">Polymorpha crispa</name>
    <dbReference type="NCBI Taxonomy" id="2769"/>
    <lineage>
        <taxon>Eukaryota</taxon>
        <taxon>Rhodophyta</taxon>
        <taxon>Florideophyceae</taxon>
        <taxon>Rhodymeniophycidae</taxon>
        <taxon>Gigartinales</taxon>
        <taxon>Gigartinaceae</taxon>
        <taxon>Chondrus</taxon>
    </lineage>
</organism>
<protein>
    <submittedName>
        <fullName evidence="2">Uncharacterized protein</fullName>
    </submittedName>
</protein>
<dbReference type="RefSeq" id="XP_005715262.1">
    <property type="nucleotide sequence ID" value="XM_005715205.1"/>
</dbReference>
<evidence type="ECO:0000313" key="3">
    <source>
        <dbReference type="Proteomes" id="UP000012073"/>
    </source>
</evidence>
<dbReference type="KEGG" id="ccp:CHC_T00003956001"/>
<dbReference type="AlphaFoldDB" id="R7QCE1"/>
<dbReference type="GeneID" id="17322976"/>
<evidence type="ECO:0000256" key="1">
    <source>
        <dbReference type="SAM" id="MobiDB-lite"/>
    </source>
</evidence>
<feature type="region of interest" description="Disordered" evidence="1">
    <location>
        <begin position="107"/>
        <end position="129"/>
    </location>
</feature>
<reference evidence="3" key="1">
    <citation type="journal article" date="2013" name="Proc. Natl. Acad. Sci. U.S.A.">
        <title>Genome structure and metabolic features in the red seaweed Chondrus crispus shed light on evolution of the Archaeplastida.</title>
        <authorList>
            <person name="Collen J."/>
            <person name="Porcel B."/>
            <person name="Carre W."/>
            <person name="Ball S.G."/>
            <person name="Chaparro C."/>
            <person name="Tonon T."/>
            <person name="Barbeyron T."/>
            <person name="Michel G."/>
            <person name="Noel B."/>
            <person name="Valentin K."/>
            <person name="Elias M."/>
            <person name="Artiguenave F."/>
            <person name="Arun A."/>
            <person name="Aury J.M."/>
            <person name="Barbosa-Neto J.F."/>
            <person name="Bothwell J.H."/>
            <person name="Bouget F.Y."/>
            <person name="Brillet L."/>
            <person name="Cabello-Hurtado F."/>
            <person name="Capella-Gutierrez S."/>
            <person name="Charrier B."/>
            <person name="Cladiere L."/>
            <person name="Cock J.M."/>
            <person name="Coelho S.M."/>
            <person name="Colleoni C."/>
            <person name="Czjzek M."/>
            <person name="Da Silva C."/>
            <person name="Delage L."/>
            <person name="Denoeud F."/>
            <person name="Deschamps P."/>
            <person name="Dittami S.M."/>
            <person name="Gabaldon T."/>
            <person name="Gachon C.M."/>
            <person name="Groisillier A."/>
            <person name="Herve C."/>
            <person name="Jabbari K."/>
            <person name="Katinka M."/>
            <person name="Kloareg B."/>
            <person name="Kowalczyk N."/>
            <person name="Labadie K."/>
            <person name="Leblanc C."/>
            <person name="Lopez P.J."/>
            <person name="McLachlan D.H."/>
            <person name="Meslet-Cladiere L."/>
            <person name="Moustafa A."/>
            <person name="Nehr Z."/>
            <person name="Nyvall Collen P."/>
            <person name="Panaud O."/>
            <person name="Partensky F."/>
            <person name="Poulain J."/>
            <person name="Rensing S.A."/>
            <person name="Rousvoal S."/>
            <person name="Samson G."/>
            <person name="Symeonidi A."/>
            <person name="Weissenbach J."/>
            <person name="Zambounis A."/>
            <person name="Wincker P."/>
            <person name="Boyen C."/>
        </authorList>
    </citation>
    <scope>NUCLEOTIDE SEQUENCE [LARGE SCALE GENOMIC DNA]</scope>
    <source>
        <strain evidence="3">cv. Stackhouse</strain>
    </source>
</reference>
<feature type="compositionally biased region" description="Basic and acidic residues" evidence="1">
    <location>
        <begin position="116"/>
        <end position="129"/>
    </location>
</feature>
<name>R7QCE1_CHOCR</name>